<name>A0A166EQS4_9AGAM</name>
<feature type="compositionally biased region" description="Acidic residues" evidence="1">
    <location>
        <begin position="160"/>
        <end position="172"/>
    </location>
</feature>
<organism evidence="2 3">
    <name type="scientific">Athelia psychrophila</name>
    <dbReference type="NCBI Taxonomy" id="1759441"/>
    <lineage>
        <taxon>Eukaryota</taxon>
        <taxon>Fungi</taxon>
        <taxon>Dikarya</taxon>
        <taxon>Basidiomycota</taxon>
        <taxon>Agaricomycotina</taxon>
        <taxon>Agaricomycetes</taxon>
        <taxon>Agaricomycetidae</taxon>
        <taxon>Atheliales</taxon>
        <taxon>Atheliaceae</taxon>
        <taxon>Athelia</taxon>
    </lineage>
</organism>
<protein>
    <submittedName>
        <fullName evidence="2">Uncharacterized protein</fullName>
    </submittedName>
</protein>
<dbReference type="Proteomes" id="UP000076532">
    <property type="component" value="Unassembled WGS sequence"/>
</dbReference>
<evidence type="ECO:0000313" key="3">
    <source>
        <dbReference type="Proteomes" id="UP000076532"/>
    </source>
</evidence>
<feature type="region of interest" description="Disordered" evidence="1">
    <location>
        <begin position="93"/>
        <end position="205"/>
    </location>
</feature>
<dbReference type="AlphaFoldDB" id="A0A166EQS4"/>
<keyword evidence="3" id="KW-1185">Reference proteome</keyword>
<proteinExistence type="predicted"/>
<dbReference type="EMBL" id="KV417598">
    <property type="protein sequence ID" value="KZP16010.1"/>
    <property type="molecule type" value="Genomic_DNA"/>
</dbReference>
<dbReference type="OrthoDB" id="6511194at2759"/>
<evidence type="ECO:0000256" key="1">
    <source>
        <dbReference type="SAM" id="MobiDB-lite"/>
    </source>
</evidence>
<feature type="compositionally biased region" description="Acidic residues" evidence="1">
    <location>
        <begin position="47"/>
        <end position="58"/>
    </location>
</feature>
<accession>A0A166EQS4</accession>
<feature type="region of interest" description="Disordered" evidence="1">
    <location>
        <begin position="1"/>
        <end position="74"/>
    </location>
</feature>
<reference evidence="2 3" key="1">
    <citation type="journal article" date="2016" name="Mol. Biol. Evol.">
        <title>Comparative Genomics of Early-Diverging Mushroom-Forming Fungi Provides Insights into the Origins of Lignocellulose Decay Capabilities.</title>
        <authorList>
            <person name="Nagy L.G."/>
            <person name="Riley R."/>
            <person name="Tritt A."/>
            <person name="Adam C."/>
            <person name="Daum C."/>
            <person name="Floudas D."/>
            <person name="Sun H."/>
            <person name="Yadav J.S."/>
            <person name="Pangilinan J."/>
            <person name="Larsson K.H."/>
            <person name="Matsuura K."/>
            <person name="Barry K."/>
            <person name="Labutti K."/>
            <person name="Kuo R."/>
            <person name="Ohm R.A."/>
            <person name="Bhattacharya S.S."/>
            <person name="Shirouzu T."/>
            <person name="Yoshinaga Y."/>
            <person name="Martin F.M."/>
            <person name="Grigoriev I.V."/>
            <person name="Hibbett D.S."/>
        </authorList>
    </citation>
    <scope>NUCLEOTIDE SEQUENCE [LARGE SCALE GENOMIC DNA]</scope>
    <source>
        <strain evidence="2 3">CBS 109695</strain>
    </source>
</reference>
<sequence length="415" mass="47258">MGRKSKAALASIANASAKVPERRKATVEEASDSDDDFDWVPMPDLSDISDSEDEDYDSDKDSQFDEWSQEDDDAEIQNEADLLSFAQTLQKAQMLARSAERKRQNSRPKFYKGNSERSQSRWRSHRRALQNQGQQLIKNMFERRADPLPAQMVDPVTLREEEEESSDSETPSDVEMGRDRESPSVADSEGPDVKPMSAQPHADLQPDAEQRVREMLEELQNGKSLKDDSEDTPIKVALDAMNYLDFPTLRRARARLAVKGKSKIIDTVFRTRIMAMEATLNLYLDPELSYTWRQASLLAAKAQGHGTSRARNLRTWIHQYLSSGKLPVNYAGRYSTSILQHEDLSDEIHCHLVEIAKEGYISAQDVVDFVLTPGIQEKLGSKARGILLRTAQRWMKKQEWRYGKKAKGMYMDGHE</sequence>
<feature type="compositionally biased region" description="Low complexity" evidence="1">
    <location>
        <begin position="7"/>
        <end position="18"/>
    </location>
</feature>
<evidence type="ECO:0000313" key="2">
    <source>
        <dbReference type="EMBL" id="KZP16010.1"/>
    </source>
</evidence>
<gene>
    <name evidence="2" type="ORF">FIBSPDRAFT_958353</name>
</gene>
<feature type="compositionally biased region" description="Acidic residues" evidence="1">
    <location>
        <begin position="29"/>
        <end position="38"/>
    </location>
</feature>